<evidence type="ECO:0000313" key="5">
    <source>
        <dbReference type="Proteomes" id="UP000094801"/>
    </source>
</evidence>
<organism evidence="4 5">
    <name type="scientific">[Candida] arabinofermentans NRRL YB-2248</name>
    <dbReference type="NCBI Taxonomy" id="983967"/>
    <lineage>
        <taxon>Eukaryota</taxon>
        <taxon>Fungi</taxon>
        <taxon>Dikarya</taxon>
        <taxon>Ascomycota</taxon>
        <taxon>Saccharomycotina</taxon>
        <taxon>Pichiomycetes</taxon>
        <taxon>Pichiales</taxon>
        <taxon>Pichiaceae</taxon>
        <taxon>Ogataea</taxon>
        <taxon>Ogataea/Candida clade</taxon>
    </lineage>
</organism>
<gene>
    <name evidence="4" type="ORF">CANARDRAFT_24184</name>
</gene>
<accession>A0A1E4SY34</accession>
<keyword evidence="5" id="KW-1185">Reference proteome</keyword>
<dbReference type="PANTHER" id="PTHR23310">
    <property type="entry name" value="ACYL-COA-BINDING PROTEIN, ACBP"/>
    <property type="match status" value="1"/>
</dbReference>
<evidence type="ECO:0000256" key="1">
    <source>
        <dbReference type="ARBA" id="ARBA00023121"/>
    </source>
</evidence>
<feature type="compositionally biased region" description="Low complexity" evidence="2">
    <location>
        <begin position="216"/>
        <end position="235"/>
    </location>
</feature>
<dbReference type="AlphaFoldDB" id="A0A1E4SY34"/>
<protein>
    <recommendedName>
        <fullName evidence="3">ACB domain-containing protein</fullName>
    </recommendedName>
</protein>
<reference evidence="5" key="1">
    <citation type="submission" date="2016-04" db="EMBL/GenBank/DDBJ databases">
        <title>Comparative genomics of biotechnologically important yeasts.</title>
        <authorList>
            <consortium name="DOE Joint Genome Institute"/>
            <person name="Riley R."/>
            <person name="Haridas S."/>
            <person name="Wolfe K.H."/>
            <person name="Lopes M.R."/>
            <person name="Hittinger C.T."/>
            <person name="Goker M."/>
            <person name="Salamov A."/>
            <person name="Wisecaver J."/>
            <person name="Long T.M."/>
            <person name="Aerts A.L."/>
            <person name="Barry K."/>
            <person name="Choi C."/>
            <person name="Clum A."/>
            <person name="Coughlan A.Y."/>
            <person name="Deshpande S."/>
            <person name="Douglass A.P."/>
            <person name="Hanson S.J."/>
            <person name="Klenk H.-P."/>
            <person name="Labutti K."/>
            <person name="Lapidus A."/>
            <person name="Lindquist E."/>
            <person name="Lipzen A."/>
            <person name="Meier-Kolthoff J.P."/>
            <person name="Ohm R.A."/>
            <person name="Otillar R.P."/>
            <person name="Pangilinan J."/>
            <person name="Peng Y."/>
            <person name="Rokas A."/>
            <person name="Rosa C.A."/>
            <person name="Scheuner C."/>
            <person name="Sibirny A.A."/>
            <person name="Slot J.C."/>
            <person name="Stielow J.B."/>
            <person name="Sun H."/>
            <person name="Kurtzman C.P."/>
            <person name="Blackwell M."/>
            <person name="Grigoriev I.V."/>
            <person name="Jeffries T.W."/>
        </authorList>
    </citation>
    <scope>NUCLEOTIDE SEQUENCE [LARGE SCALE GENOMIC DNA]</scope>
    <source>
        <strain evidence="5">NRRL YB-2248</strain>
    </source>
</reference>
<proteinExistence type="predicted"/>
<dbReference type="OrthoDB" id="346910at2759"/>
<dbReference type="GO" id="GO:0000062">
    <property type="term" value="F:fatty-acyl-CoA binding"/>
    <property type="evidence" value="ECO:0007669"/>
    <property type="project" value="InterPro"/>
</dbReference>
<evidence type="ECO:0000256" key="2">
    <source>
        <dbReference type="SAM" id="MobiDB-lite"/>
    </source>
</evidence>
<dbReference type="Gene3D" id="1.20.80.10">
    <property type="match status" value="1"/>
</dbReference>
<feature type="region of interest" description="Disordered" evidence="2">
    <location>
        <begin position="290"/>
        <end position="317"/>
    </location>
</feature>
<dbReference type="PANTHER" id="PTHR23310:SF133">
    <property type="entry name" value="COA BINDING PROTEIN, PUTATIVE (AFU_ORTHOLOGUE AFUA_1G12300)-RELATED"/>
    <property type="match status" value="1"/>
</dbReference>
<feature type="domain" description="ACB" evidence="3">
    <location>
        <begin position="5"/>
        <end position="103"/>
    </location>
</feature>
<dbReference type="SUPFAM" id="SSF47027">
    <property type="entry name" value="Acyl-CoA binding protein"/>
    <property type="match status" value="1"/>
</dbReference>
<name>A0A1E4SY34_9ASCO</name>
<feature type="region of interest" description="Disordered" evidence="2">
    <location>
        <begin position="216"/>
        <end position="242"/>
    </location>
</feature>
<evidence type="ECO:0000313" key="4">
    <source>
        <dbReference type="EMBL" id="ODV84414.1"/>
    </source>
</evidence>
<dbReference type="GO" id="GO:0006631">
    <property type="term" value="P:fatty acid metabolic process"/>
    <property type="evidence" value="ECO:0007669"/>
    <property type="project" value="TreeGrafter"/>
</dbReference>
<dbReference type="STRING" id="983967.A0A1E4SY34"/>
<evidence type="ECO:0000259" key="3">
    <source>
        <dbReference type="PROSITE" id="PS51228"/>
    </source>
</evidence>
<sequence>MSDSIDRVFVKAISTIRTLSTRSSHSSLPRPPLANRVKLYGLYKQATEGDVSGIVDRPTGIKPEDEAAKRKWDAWKMEEGLSKTEAKRGYISYLIETMKSHANDSIEARELLGDLEYLWDQVKDQSPTITDNQHGMHDIGSVGGSSLMGRAESPALSLYRLASSGSNTNIIRPVSRLSMTNMHQYGQGGAGGLQISNMNNGGGLHVDKQRTISSNTAVSNSGGVSAGSSTSNVSGITSGNTNGVGAVPKSMEFIKWQNDINSTLSRLTYEISNLRSIGYQQHLQQGVTSNTSISAQSGINNPSSSNSKRRGQSHSKNTTGIVTKTLISIKSLISSLISNIYKMVRTFVKHAAVDSIVLIVCITILRNLNIVKTPIIANPDGSNTVSKLMQTGEYVVSFLRRLYVIVVSNGGLMAQNKISQATKPVTAPVLSTMIT</sequence>
<dbReference type="Pfam" id="PF00887">
    <property type="entry name" value="ACBP"/>
    <property type="match status" value="1"/>
</dbReference>
<dbReference type="Proteomes" id="UP000094801">
    <property type="component" value="Unassembled WGS sequence"/>
</dbReference>
<dbReference type="InterPro" id="IPR014352">
    <property type="entry name" value="FERM/acyl-CoA-bd_prot_sf"/>
</dbReference>
<keyword evidence="1" id="KW-0446">Lipid-binding</keyword>
<dbReference type="EMBL" id="KV453857">
    <property type="protein sequence ID" value="ODV84414.1"/>
    <property type="molecule type" value="Genomic_DNA"/>
</dbReference>
<dbReference type="PROSITE" id="PS51228">
    <property type="entry name" value="ACB_2"/>
    <property type="match status" value="1"/>
</dbReference>
<feature type="compositionally biased region" description="Polar residues" evidence="2">
    <location>
        <begin position="290"/>
        <end position="306"/>
    </location>
</feature>
<dbReference type="InterPro" id="IPR000582">
    <property type="entry name" value="Acyl-CoA-binding_protein"/>
</dbReference>
<dbReference type="InterPro" id="IPR035984">
    <property type="entry name" value="Acyl-CoA-binding_sf"/>
</dbReference>